<dbReference type="GeneID" id="106750058"/>
<evidence type="ECO:0000313" key="3">
    <source>
        <dbReference type="RefSeq" id="XP_014485600.1"/>
    </source>
</evidence>
<reference evidence="3" key="1">
    <citation type="submission" date="2025-08" db="UniProtKB">
        <authorList>
            <consortium name="RefSeq"/>
        </authorList>
    </citation>
    <scope>IDENTIFICATION</scope>
</reference>
<gene>
    <name evidence="3" type="primary">LOC106750058</name>
</gene>
<dbReference type="KEGG" id="dqu:106750058"/>
<dbReference type="AlphaFoldDB" id="A0A6P3Y448"/>
<dbReference type="Proteomes" id="UP000515204">
    <property type="component" value="Unplaced"/>
</dbReference>
<dbReference type="RefSeq" id="XP_014485600.1">
    <property type="nucleotide sequence ID" value="XM_014630114.1"/>
</dbReference>
<feature type="region of interest" description="Disordered" evidence="1">
    <location>
        <begin position="73"/>
        <end position="92"/>
    </location>
</feature>
<keyword evidence="2" id="KW-1185">Reference proteome</keyword>
<proteinExistence type="predicted"/>
<name>A0A6P3Y448_DINQU</name>
<evidence type="ECO:0000313" key="2">
    <source>
        <dbReference type="Proteomes" id="UP000515204"/>
    </source>
</evidence>
<accession>A0A6P3Y448</accession>
<organism evidence="2 3">
    <name type="scientific">Dinoponera quadriceps</name>
    <name type="common">South American ant</name>
    <dbReference type="NCBI Taxonomy" id="609295"/>
    <lineage>
        <taxon>Eukaryota</taxon>
        <taxon>Metazoa</taxon>
        <taxon>Ecdysozoa</taxon>
        <taxon>Arthropoda</taxon>
        <taxon>Hexapoda</taxon>
        <taxon>Insecta</taxon>
        <taxon>Pterygota</taxon>
        <taxon>Neoptera</taxon>
        <taxon>Endopterygota</taxon>
        <taxon>Hymenoptera</taxon>
        <taxon>Apocrita</taxon>
        <taxon>Aculeata</taxon>
        <taxon>Formicoidea</taxon>
        <taxon>Formicidae</taxon>
        <taxon>Ponerinae</taxon>
        <taxon>Ponerini</taxon>
        <taxon>Dinoponera</taxon>
    </lineage>
</organism>
<sequence>MRGDSTRLLLPRGSQIASASGYEYGREIAIRRKRRSGRVYARSPIAERNDVIYISRRNRFHDRYWKDTARRGENRATWPAGTSETGGNSDPVLANVRCSKYIRLDKRNAARVYSGTPKKPMEMAE</sequence>
<protein>
    <submittedName>
        <fullName evidence="3">Uncharacterized protein LOC106750058</fullName>
    </submittedName>
</protein>
<evidence type="ECO:0000256" key="1">
    <source>
        <dbReference type="SAM" id="MobiDB-lite"/>
    </source>
</evidence>